<evidence type="ECO:0000313" key="3">
    <source>
        <dbReference type="EMBL" id="CAF0921311.1"/>
    </source>
</evidence>
<dbReference type="InterPro" id="IPR041588">
    <property type="entry name" value="Integrase_H2C2"/>
</dbReference>
<dbReference type="Gene3D" id="1.10.340.70">
    <property type="match status" value="1"/>
</dbReference>
<dbReference type="InterPro" id="IPR043128">
    <property type="entry name" value="Rev_trsase/Diguanyl_cyclase"/>
</dbReference>
<organism evidence="4 7">
    <name type="scientific">Didymodactylos carnosus</name>
    <dbReference type="NCBI Taxonomy" id="1234261"/>
    <lineage>
        <taxon>Eukaryota</taxon>
        <taxon>Metazoa</taxon>
        <taxon>Spiralia</taxon>
        <taxon>Gnathifera</taxon>
        <taxon>Rotifera</taxon>
        <taxon>Eurotatoria</taxon>
        <taxon>Bdelloidea</taxon>
        <taxon>Philodinida</taxon>
        <taxon>Philodinidae</taxon>
        <taxon>Didymodactylos</taxon>
    </lineage>
</organism>
<dbReference type="Pfam" id="PF17921">
    <property type="entry name" value="Integrase_H2C2"/>
    <property type="match status" value="1"/>
</dbReference>
<evidence type="ECO:0000256" key="1">
    <source>
        <dbReference type="SAM" id="MobiDB-lite"/>
    </source>
</evidence>
<comment type="caution">
    <text evidence="4">The sequence shown here is derived from an EMBL/GenBank/DDBJ whole genome shotgun (WGS) entry which is preliminary data.</text>
</comment>
<dbReference type="Proteomes" id="UP000682733">
    <property type="component" value="Unassembled WGS sequence"/>
</dbReference>
<dbReference type="EMBL" id="CAJOBA010003964">
    <property type="protein sequence ID" value="CAF3698639.1"/>
    <property type="molecule type" value="Genomic_DNA"/>
</dbReference>
<dbReference type="Proteomes" id="UP000677228">
    <property type="component" value="Unassembled WGS sequence"/>
</dbReference>
<dbReference type="SUPFAM" id="SSF56672">
    <property type="entry name" value="DNA/RNA polymerases"/>
    <property type="match status" value="1"/>
</dbReference>
<feature type="region of interest" description="Disordered" evidence="1">
    <location>
        <begin position="253"/>
        <end position="376"/>
    </location>
</feature>
<evidence type="ECO:0000313" key="7">
    <source>
        <dbReference type="Proteomes" id="UP000663829"/>
    </source>
</evidence>
<dbReference type="AlphaFoldDB" id="A0A814FD32"/>
<evidence type="ECO:0000313" key="5">
    <source>
        <dbReference type="EMBL" id="CAF3698639.1"/>
    </source>
</evidence>
<dbReference type="InterPro" id="IPR043502">
    <property type="entry name" value="DNA/RNA_pol_sf"/>
</dbReference>
<dbReference type="EMBL" id="CAJOBC010002797">
    <property type="protein sequence ID" value="CAF3751778.1"/>
    <property type="molecule type" value="Genomic_DNA"/>
</dbReference>
<dbReference type="OrthoDB" id="420169at2759"/>
<dbReference type="Proteomes" id="UP000663829">
    <property type="component" value="Unassembled WGS sequence"/>
</dbReference>
<dbReference type="Gene3D" id="3.30.70.270">
    <property type="match status" value="1"/>
</dbReference>
<proteinExistence type="predicted"/>
<feature type="compositionally biased region" description="Low complexity" evidence="1">
    <location>
        <begin position="333"/>
        <end position="348"/>
    </location>
</feature>
<reference evidence="4" key="1">
    <citation type="submission" date="2021-02" db="EMBL/GenBank/DDBJ databases">
        <authorList>
            <person name="Nowell W R."/>
        </authorList>
    </citation>
    <scope>NUCLEOTIDE SEQUENCE</scope>
</reference>
<feature type="compositionally biased region" description="Polar residues" evidence="1">
    <location>
        <begin position="298"/>
        <end position="320"/>
    </location>
</feature>
<evidence type="ECO:0000259" key="2">
    <source>
        <dbReference type="Pfam" id="PF17921"/>
    </source>
</evidence>
<dbReference type="PANTHER" id="PTHR24559">
    <property type="entry name" value="TRANSPOSON TY3-I GAG-POL POLYPROTEIN"/>
    <property type="match status" value="1"/>
</dbReference>
<dbReference type="InterPro" id="IPR053134">
    <property type="entry name" value="RNA-dir_DNA_polymerase"/>
</dbReference>
<accession>A0A814FD32</accession>
<name>A0A814FD32_9BILA</name>
<sequence length="376" mass="43534">MLSNDSPYPKFIDKGLCIGCLFCYPSPDPQHHASCCKPKTLGAASSDVIPVIRNNNEHNHQNTSCNAIQQIHPAVEQDIRELITMKPYPQPNTEEAMYKIIQEFLKDGLITESNSPYAAPAILVKKKDGNHRLVIDYKKLNLLTIKDSSPLPNMADTIRKLGRENCLPDYLSRHPREQDDTLNDINYGIAKSMIKPFFYATHNDPMTGGHFSTDRTFNTIKTQYWWPRMRYIIIQHIKACMLCQQYNYSRQKKDGQLRPISPPQPEMAVNSREWHEDRRSYPQSSHHHHSFHQNHTSAVQRPPSSNRSHLQLPETASSTSVERREDDQRHTYRQQSSSQTRSYHSSRQPSRHPHEHLLNRSEDNIPSSVPESKRKK</sequence>
<dbReference type="PANTHER" id="PTHR24559:SF444">
    <property type="entry name" value="REVERSE TRANSCRIPTASE DOMAIN-CONTAINING PROTEIN"/>
    <property type="match status" value="1"/>
</dbReference>
<dbReference type="EMBL" id="CAJNOK010003963">
    <property type="protein sequence ID" value="CAF0921311.1"/>
    <property type="molecule type" value="Genomic_DNA"/>
</dbReference>
<feature type="compositionally biased region" description="Basic and acidic residues" evidence="1">
    <location>
        <begin position="321"/>
        <end position="330"/>
    </location>
</feature>
<dbReference type="Proteomes" id="UP000681722">
    <property type="component" value="Unassembled WGS sequence"/>
</dbReference>
<evidence type="ECO:0000313" key="6">
    <source>
        <dbReference type="EMBL" id="CAF3751778.1"/>
    </source>
</evidence>
<dbReference type="EMBL" id="CAJNOQ010002796">
    <property type="protein sequence ID" value="CAF0979044.1"/>
    <property type="molecule type" value="Genomic_DNA"/>
</dbReference>
<evidence type="ECO:0000313" key="4">
    <source>
        <dbReference type="EMBL" id="CAF0979044.1"/>
    </source>
</evidence>
<feature type="domain" description="Integrase zinc-binding" evidence="2">
    <location>
        <begin position="191"/>
        <end position="248"/>
    </location>
</feature>
<dbReference type="Gene3D" id="3.10.10.10">
    <property type="entry name" value="HIV Type 1 Reverse Transcriptase, subunit A, domain 1"/>
    <property type="match status" value="1"/>
</dbReference>
<gene>
    <name evidence="4" type="ORF">GPM918_LOCUS12650</name>
    <name evidence="3" type="ORF">OVA965_LOCUS10637</name>
    <name evidence="6" type="ORF">SRO942_LOCUS12652</name>
    <name evidence="5" type="ORF">TMI583_LOCUS10628</name>
</gene>
<keyword evidence="7" id="KW-1185">Reference proteome</keyword>
<protein>
    <recommendedName>
        <fullName evidence="2">Integrase zinc-binding domain-containing protein</fullName>
    </recommendedName>
</protein>